<dbReference type="Proteomes" id="UP000006663">
    <property type="component" value="Chromosome"/>
</dbReference>
<keyword evidence="1" id="KW-0812">Transmembrane</keyword>
<dbReference type="eggNOG" id="arCOG15237">
    <property type="taxonomic scope" value="Archaea"/>
</dbReference>
<evidence type="ECO:0000313" key="2">
    <source>
        <dbReference type="EMBL" id="ADQ67929.1"/>
    </source>
</evidence>
<evidence type="ECO:0000313" key="5">
    <source>
        <dbReference type="Proteomes" id="UP000011585"/>
    </source>
</evidence>
<dbReference type="HOGENOM" id="CLU_204991_1_0_2"/>
<keyword evidence="4" id="KW-1185">Reference proteome</keyword>
<gene>
    <name evidence="2" type="ordered locus">Hbor_23700</name>
    <name evidence="3" type="ORF">C499_16597</name>
</gene>
<dbReference type="EMBL" id="CP001690">
    <property type="protein sequence ID" value="ADQ67929.1"/>
    <property type="molecule type" value="Genomic_DNA"/>
</dbReference>
<evidence type="ECO:0000313" key="4">
    <source>
        <dbReference type="Proteomes" id="UP000006663"/>
    </source>
</evidence>
<dbReference type="KEGG" id="hbo:Hbor_23700"/>
<dbReference type="EMBL" id="AOHT01000050">
    <property type="protein sequence ID" value="ELY24151.1"/>
    <property type="molecule type" value="Genomic_DNA"/>
</dbReference>
<protein>
    <submittedName>
        <fullName evidence="2">Uncharacterized protein</fullName>
    </submittedName>
</protein>
<keyword evidence="1" id="KW-1133">Transmembrane helix</keyword>
<proteinExistence type="predicted"/>
<sequence>MNVDFTADAWRTSLATLAGYGAILLVMFVILFLVPYAVVSAL</sequence>
<evidence type="ECO:0000313" key="3">
    <source>
        <dbReference type="EMBL" id="ELY24151.1"/>
    </source>
</evidence>
<evidence type="ECO:0000256" key="1">
    <source>
        <dbReference type="SAM" id="Phobius"/>
    </source>
</evidence>
<feature type="transmembrane region" description="Helical" evidence="1">
    <location>
        <begin position="20"/>
        <end position="39"/>
    </location>
</feature>
<reference evidence="3 5" key="2">
    <citation type="journal article" date="2014" name="PLoS Genet.">
        <title>Phylogenetically driven sequencing of extremely halophilic archaea reveals strategies for static and dynamic osmo-response.</title>
        <authorList>
            <person name="Becker E.A."/>
            <person name="Seitzer P.M."/>
            <person name="Tritt A."/>
            <person name="Larsen D."/>
            <person name="Krusor M."/>
            <person name="Yao A.I."/>
            <person name="Wu D."/>
            <person name="Madern D."/>
            <person name="Eisen J.A."/>
            <person name="Darling A.E."/>
            <person name="Facciotti M.T."/>
        </authorList>
    </citation>
    <scope>NUCLEOTIDE SEQUENCE [LARGE SCALE GENOMIC DNA]</scope>
    <source>
        <strain evidence="3 5">DSM 11551</strain>
    </source>
</reference>
<organism evidence="2 4">
    <name type="scientific">Halogeometricum borinquense (strain ATCC 700274 / DSM 11551 / JCM 10706 / KCTC 4070 / PR3)</name>
    <dbReference type="NCBI Taxonomy" id="469382"/>
    <lineage>
        <taxon>Archaea</taxon>
        <taxon>Methanobacteriati</taxon>
        <taxon>Methanobacteriota</taxon>
        <taxon>Stenosarchaea group</taxon>
        <taxon>Halobacteria</taxon>
        <taxon>Halobacteriales</taxon>
        <taxon>Haloferacaceae</taxon>
        <taxon>Halogeometricum</taxon>
    </lineage>
</organism>
<accession>E4NQY2</accession>
<keyword evidence="1" id="KW-0472">Membrane</keyword>
<dbReference type="GeneID" id="79382655"/>
<dbReference type="RefSeq" id="WP_006056615.1">
    <property type="nucleotide sequence ID" value="NC_014729.1"/>
</dbReference>
<name>E4NQY2_HALBP</name>
<dbReference type="Proteomes" id="UP000011585">
    <property type="component" value="Unassembled WGS sequence"/>
</dbReference>
<reference evidence="2 4" key="1">
    <citation type="journal article" date="2009" name="Stand. Genomic Sci.">
        <title>Complete genome sequence of Halogeometricum borinquense type strain (PR3).</title>
        <authorList>
            <person name="Malfatti S."/>
            <person name="Tindall B.J."/>
            <person name="Schneider S."/>
            <person name="Fahnrich R."/>
            <person name="Lapidus A."/>
            <person name="Labuttii K."/>
            <person name="Copeland A."/>
            <person name="Glavina Del Rio T."/>
            <person name="Nolan M."/>
            <person name="Chen F."/>
            <person name="Lucas S."/>
            <person name="Tice H."/>
            <person name="Cheng J.F."/>
            <person name="Bruce D."/>
            <person name="Goodwin L."/>
            <person name="Pitluck S."/>
            <person name="Anderson I."/>
            <person name="Pati A."/>
            <person name="Ivanova N."/>
            <person name="Mavromatis K."/>
            <person name="Chen A."/>
            <person name="Palaniappan K."/>
            <person name="D'haeseleer P."/>
            <person name="Goker M."/>
            <person name="Bristow J."/>
            <person name="Eisen J.A."/>
            <person name="Markowitz V."/>
            <person name="Hugenholtz P."/>
            <person name="Kyrpides N.C."/>
            <person name="Klenk H.P."/>
            <person name="Chain P."/>
        </authorList>
    </citation>
    <scope>NUCLEOTIDE SEQUENCE [LARGE SCALE GENOMIC DNA]</scope>
    <source>
        <strain evidence="4">ATCC 700274 / DSM 11551 / JCM 10706 / KCTC 4070 / PR3</strain>
        <strain evidence="2">PR 3</strain>
    </source>
</reference>
<dbReference type="AlphaFoldDB" id="E4NQY2"/>